<feature type="signal peptide" evidence="2">
    <location>
        <begin position="1"/>
        <end position="31"/>
    </location>
</feature>
<feature type="compositionally biased region" description="Low complexity" evidence="1">
    <location>
        <begin position="38"/>
        <end position="60"/>
    </location>
</feature>
<organism evidence="4 5">
    <name type="scientific">Gordonia cholesterolivorans</name>
    <dbReference type="NCBI Taxonomy" id="559625"/>
    <lineage>
        <taxon>Bacteria</taxon>
        <taxon>Bacillati</taxon>
        <taxon>Actinomycetota</taxon>
        <taxon>Actinomycetes</taxon>
        <taxon>Mycobacteriales</taxon>
        <taxon>Gordoniaceae</taxon>
        <taxon>Gordonia</taxon>
    </lineage>
</organism>
<evidence type="ECO:0000313" key="4">
    <source>
        <dbReference type="EMBL" id="GAA2386335.1"/>
    </source>
</evidence>
<evidence type="ECO:0000259" key="3">
    <source>
        <dbReference type="Pfam" id="PF03413"/>
    </source>
</evidence>
<evidence type="ECO:0000313" key="5">
    <source>
        <dbReference type="Proteomes" id="UP001501170"/>
    </source>
</evidence>
<reference evidence="5" key="1">
    <citation type="journal article" date="2019" name="Int. J. Syst. Evol. Microbiol.">
        <title>The Global Catalogue of Microorganisms (GCM) 10K type strain sequencing project: providing services to taxonomists for standard genome sequencing and annotation.</title>
        <authorList>
            <consortium name="The Broad Institute Genomics Platform"/>
            <consortium name="The Broad Institute Genome Sequencing Center for Infectious Disease"/>
            <person name="Wu L."/>
            <person name="Ma J."/>
        </authorList>
    </citation>
    <scope>NUCLEOTIDE SEQUENCE [LARGE SCALE GENOMIC DNA]</scope>
    <source>
        <strain evidence="5">JCM 16227</strain>
    </source>
</reference>
<feature type="chain" id="PRO_5045828737" description="PepSY domain-containing protein" evidence="2">
    <location>
        <begin position="32"/>
        <end position="209"/>
    </location>
</feature>
<keyword evidence="2" id="KW-0732">Signal</keyword>
<protein>
    <recommendedName>
        <fullName evidence="3">PepSY domain-containing protein</fullName>
    </recommendedName>
</protein>
<dbReference type="Pfam" id="PF03413">
    <property type="entry name" value="PepSY"/>
    <property type="match status" value="2"/>
</dbReference>
<dbReference type="InterPro" id="IPR025711">
    <property type="entry name" value="PepSY"/>
</dbReference>
<keyword evidence="5" id="KW-1185">Reference proteome</keyword>
<gene>
    <name evidence="4" type="ORF">GCM10009855_28100</name>
</gene>
<feature type="domain" description="PepSY" evidence="3">
    <location>
        <begin position="152"/>
        <end position="207"/>
    </location>
</feature>
<name>A0ABP5USJ6_9ACTN</name>
<accession>A0ABP5USJ6</accession>
<feature type="domain" description="PepSY" evidence="3">
    <location>
        <begin position="74"/>
        <end position="124"/>
    </location>
</feature>
<sequence>MNTHALNIRLSAAAVLAAGAGLLAGCGTDDATPETKTETITQTAGSQSPAASSAAPSRSGVDLAATAPAVSWRDALRTAGAQFTGSPTAVKLETEHGRTVYEIELASATQESDITIDAANGGVVAKTTDDLHSDDAAHAGAERFEAGEVTVEPDRAMRAAQARVDGPVSEWKLHRENGRLVYEINVGTAGDDTEVVVDAATGEVIGTDR</sequence>
<dbReference type="RefSeq" id="WP_346076844.1">
    <property type="nucleotide sequence ID" value="NZ_BAAARB010000016.1"/>
</dbReference>
<evidence type="ECO:0000256" key="2">
    <source>
        <dbReference type="SAM" id="SignalP"/>
    </source>
</evidence>
<proteinExistence type="predicted"/>
<dbReference type="Gene3D" id="3.10.450.40">
    <property type="match status" value="2"/>
</dbReference>
<dbReference type="Proteomes" id="UP001501170">
    <property type="component" value="Unassembled WGS sequence"/>
</dbReference>
<dbReference type="EMBL" id="BAAARB010000016">
    <property type="protein sequence ID" value="GAA2386335.1"/>
    <property type="molecule type" value="Genomic_DNA"/>
</dbReference>
<comment type="caution">
    <text evidence="4">The sequence shown here is derived from an EMBL/GenBank/DDBJ whole genome shotgun (WGS) entry which is preliminary data.</text>
</comment>
<evidence type="ECO:0000256" key="1">
    <source>
        <dbReference type="SAM" id="MobiDB-lite"/>
    </source>
</evidence>
<feature type="region of interest" description="Disordered" evidence="1">
    <location>
        <begin position="29"/>
        <end position="60"/>
    </location>
</feature>